<proteinExistence type="predicted"/>
<evidence type="ECO:0000313" key="1">
    <source>
        <dbReference type="EMBL" id="PSN65847.1"/>
    </source>
</evidence>
<dbReference type="STRING" id="1448308.A0A2T2NK94"/>
<dbReference type="Proteomes" id="UP000240883">
    <property type="component" value="Unassembled WGS sequence"/>
</dbReference>
<protein>
    <recommendedName>
        <fullName evidence="3">V-type c subunit family protein</fullName>
    </recommendedName>
</protein>
<keyword evidence="2" id="KW-1185">Reference proteome</keyword>
<accession>A0A2T2NK94</accession>
<evidence type="ECO:0008006" key="3">
    <source>
        <dbReference type="Google" id="ProtNLM"/>
    </source>
</evidence>
<dbReference type="OrthoDB" id="1744869at2759"/>
<name>A0A2T2NK94_CORCC</name>
<dbReference type="AlphaFoldDB" id="A0A2T2NK94"/>
<dbReference type="EMBL" id="KZ678136">
    <property type="protein sequence ID" value="PSN65847.1"/>
    <property type="molecule type" value="Genomic_DNA"/>
</dbReference>
<sequence>MPPRIAHPCRFSRVLLRALPLPRPAYRVALPSTARFQHHDAAAAPLQYPRIRSSIIIPRSVTNTQPEDLIKHIGPVSKRRLNHERFIVLLLTPAFAHWLHDDHVFLEKALRQAYQHAFAPSQRHPIRLHALCAVVDKLPTPTSVGDDTSVDLSKRSRAFSPPVSETGYEGLAYTCLRNKQDSIELPSSAVAEKGAISFVAIEGTEEKGFFTDTLQVPLANTVFQTGSPTTMHFTSWQAVPQSNELKLTSKTQLSNHGIKLHRGGSTTRLSSALAVPLVPLTRPRQVHASMGNILRQVVGPDGKPMTASQELEQVVPQYFKSRGDPQQATSVWALVIPNDVTQQVLEDTAHLLKNAQANHSHKEPADLPESSRWEKMWASTPPIWNTIVQSALAKGARLHRVLSGGGGWGKKAGLLSLDPVANSTDSEATARFDSVHDPEELSSALQQVAQENDFIQFFISPSVLKPNGDNADAQVAELQELENINTPWHWELGTVPSTVDSLEENTWQRQPSDSKECFVFKHSFGALSEGALSLRREFKLKLEDPVSAVSSTKVDVPFSRFSFLLDKGLDEKEADKDVSGPEKD</sequence>
<gene>
    <name evidence="1" type="ORF">BS50DRAFT_574352</name>
</gene>
<reference evidence="1 2" key="1">
    <citation type="journal article" date="2018" name="Front. Microbiol.">
        <title>Genome-Wide Analysis of Corynespora cassiicola Leaf Fall Disease Putative Effectors.</title>
        <authorList>
            <person name="Lopez D."/>
            <person name="Ribeiro S."/>
            <person name="Label P."/>
            <person name="Fumanal B."/>
            <person name="Venisse J.S."/>
            <person name="Kohler A."/>
            <person name="de Oliveira R.R."/>
            <person name="Labutti K."/>
            <person name="Lipzen A."/>
            <person name="Lail K."/>
            <person name="Bauer D."/>
            <person name="Ohm R.A."/>
            <person name="Barry K.W."/>
            <person name="Spatafora J."/>
            <person name="Grigoriev I.V."/>
            <person name="Martin F.M."/>
            <person name="Pujade-Renaud V."/>
        </authorList>
    </citation>
    <scope>NUCLEOTIDE SEQUENCE [LARGE SCALE GENOMIC DNA]</scope>
    <source>
        <strain evidence="1 2">Philippines</strain>
    </source>
</reference>
<evidence type="ECO:0000313" key="2">
    <source>
        <dbReference type="Proteomes" id="UP000240883"/>
    </source>
</evidence>
<organism evidence="1 2">
    <name type="scientific">Corynespora cassiicola Philippines</name>
    <dbReference type="NCBI Taxonomy" id="1448308"/>
    <lineage>
        <taxon>Eukaryota</taxon>
        <taxon>Fungi</taxon>
        <taxon>Dikarya</taxon>
        <taxon>Ascomycota</taxon>
        <taxon>Pezizomycotina</taxon>
        <taxon>Dothideomycetes</taxon>
        <taxon>Pleosporomycetidae</taxon>
        <taxon>Pleosporales</taxon>
        <taxon>Corynesporascaceae</taxon>
        <taxon>Corynespora</taxon>
    </lineage>
</organism>